<dbReference type="InterPro" id="IPR005828">
    <property type="entry name" value="MFS_sugar_transport-like"/>
</dbReference>
<dbReference type="Proteomes" id="UP000279236">
    <property type="component" value="Unassembled WGS sequence"/>
</dbReference>
<protein>
    <recommendedName>
        <fullName evidence="7">Major facilitator superfamily (MFS) profile domain-containing protein</fullName>
    </recommendedName>
</protein>
<evidence type="ECO:0000256" key="4">
    <source>
        <dbReference type="ARBA" id="ARBA00022989"/>
    </source>
</evidence>
<evidence type="ECO:0000259" key="7">
    <source>
        <dbReference type="PROSITE" id="PS50850"/>
    </source>
</evidence>
<dbReference type="GO" id="GO:0016020">
    <property type="term" value="C:membrane"/>
    <property type="evidence" value="ECO:0007669"/>
    <property type="project" value="UniProtKB-SubCell"/>
</dbReference>
<feature type="transmembrane region" description="Helical" evidence="6">
    <location>
        <begin position="199"/>
        <end position="221"/>
    </location>
</feature>
<evidence type="ECO:0000256" key="3">
    <source>
        <dbReference type="ARBA" id="ARBA00022692"/>
    </source>
</evidence>
<keyword evidence="4 6" id="KW-1133">Transmembrane helix</keyword>
<keyword evidence="5 6" id="KW-0472">Membrane</keyword>
<comment type="caution">
    <text evidence="8">The sequence shown here is derived from an EMBL/GenBank/DDBJ whole genome shotgun (WGS) entry which is preliminary data.</text>
</comment>
<comment type="similarity">
    <text evidence="2">Belongs to the major facilitator superfamily. Sugar transporter (TC 2.A.1.1) family.</text>
</comment>
<evidence type="ECO:0000313" key="9">
    <source>
        <dbReference type="Proteomes" id="UP000279236"/>
    </source>
</evidence>
<dbReference type="InterPro" id="IPR050360">
    <property type="entry name" value="MFS_Sugar_Transporters"/>
</dbReference>
<feature type="transmembrane region" description="Helical" evidence="6">
    <location>
        <begin position="324"/>
        <end position="344"/>
    </location>
</feature>
<feature type="transmembrane region" description="Helical" evidence="6">
    <location>
        <begin position="485"/>
        <end position="512"/>
    </location>
</feature>
<dbReference type="Gene3D" id="1.20.1250.20">
    <property type="entry name" value="MFS general substrate transporter like domains"/>
    <property type="match status" value="2"/>
</dbReference>
<dbReference type="PROSITE" id="PS50850">
    <property type="entry name" value="MFS"/>
    <property type="match status" value="1"/>
</dbReference>
<evidence type="ECO:0000256" key="2">
    <source>
        <dbReference type="ARBA" id="ARBA00010992"/>
    </source>
</evidence>
<comment type="subcellular location">
    <subcellularLocation>
        <location evidence="1">Membrane</location>
        <topology evidence="1">Multi-pass membrane protein</topology>
    </subcellularLocation>
</comment>
<feature type="transmembrane region" description="Helical" evidence="6">
    <location>
        <begin position="555"/>
        <end position="573"/>
    </location>
</feature>
<evidence type="ECO:0000313" key="8">
    <source>
        <dbReference type="EMBL" id="RSH86060.1"/>
    </source>
</evidence>
<feature type="transmembrane region" description="Helical" evidence="6">
    <location>
        <begin position="452"/>
        <end position="473"/>
    </location>
</feature>
<proteinExistence type="inferred from homology"/>
<dbReference type="AlphaFoldDB" id="A0A427Y4P5"/>
<evidence type="ECO:0000256" key="1">
    <source>
        <dbReference type="ARBA" id="ARBA00004141"/>
    </source>
</evidence>
<keyword evidence="3 6" id="KW-0812">Transmembrane</keyword>
<feature type="transmembrane region" description="Helical" evidence="6">
    <location>
        <begin position="286"/>
        <end position="312"/>
    </location>
</feature>
<dbReference type="PANTHER" id="PTHR48022">
    <property type="entry name" value="PLASTIDIC GLUCOSE TRANSPORTER 4"/>
    <property type="match status" value="1"/>
</dbReference>
<reference evidence="8 9" key="1">
    <citation type="submission" date="2018-11" db="EMBL/GenBank/DDBJ databases">
        <title>Genome sequence of Apiotrichum porosum DSM 27194.</title>
        <authorList>
            <person name="Aliyu H."/>
            <person name="Gorte O."/>
            <person name="Ochsenreither K."/>
        </authorList>
    </citation>
    <scope>NUCLEOTIDE SEQUENCE [LARGE SCALE GENOMIC DNA]</scope>
    <source>
        <strain evidence="8 9">DSM 27194</strain>
    </source>
</reference>
<evidence type="ECO:0000256" key="5">
    <source>
        <dbReference type="ARBA" id="ARBA00023136"/>
    </source>
</evidence>
<evidence type="ECO:0000256" key="6">
    <source>
        <dbReference type="SAM" id="Phobius"/>
    </source>
</evidence>
<dbReference type="PANTHER" id="PTHR48022:SF2">
    <property type="entry name" value="PLASTIDIC GLUCOSE TRANSPORTER 4"/>
    <property type="match status" value="1"/>
</dbReference>
<feature type="domain" description="Major facilitator superfamily (MFS) profile" evidence="7">
    <location>
        <begin position="151"/>
        <end position="577"/>
    </location>
</feature>
<dbReference type="RefSeq" id="XP_028478845.1">
    <property type="nucleotide sequence ID" value="XM_028619873.1"/>
</dbReference>
<feature type="transmembrane region" description="Helical" evidence="6">
    <location>
        <begin position="524"/>
        <end position="543"/>
    </location>
</feature>
<dbReference type="InterPro" id="IPR036259">
    <property type="entry name" value="MFS_trans_sf"/>
</dbReference>
<accession>A0A427Y4P5</accession>
<dbReference type="GO" id="GO:0005351">
    <property type="term" value="F:carbohydrate:proton symporter activity"/>
    <property type="evidence" value="ECO:0007669"/>
    <property type="project" value="TreeGrafter"/>
</dbReference>
<feature type="transmembrane region" description="Helical" evidence="6">
    <location>
        <begin position="424"/>
        <end position="445"/>
    </location>
</feature>
<sequence>MGNVQSVQLQLQLQPPPEARGIRLSLVTFIHAWSPVRAAVRISPPLFATSLLRVVQRSWQLYVYSHHGLGPHGALSIDRNITGTTRISATMSFTSQGMIDQKPDIAHIEDGPRGPDGLTKSEYTHAHDIALLEAPKSPGAVLRSNLKVVSVILSVQTLGVILGLEYVLLGALVGVQAFCKTMGSYDAASDSYAVDAWKMSLWAGVFGIAQFLGQILFAGVADRWGRRLALYTVIVVCYIGVMLEVVSPNFKVYSIAKTVMGISTGGLQVAVPTYVAEVTPREIRGIMLGLFAFNLTLGSLIGNLVCYGAATAFPLVTDNRGWKVPLYVGLAAPTITLILFVFLLQESPYWLVMRDRVDEAQRSYTKLYPNLSTEQVEEDIAVQIFTVENEREHSATTNGASFLECFKGVNLRHFFTLAKITNSLRASSIVSALGLVGAIGAFFVIERRMIGRWLLVLLAMAAVTICMLGIGVVDSATHGNIDSGAGWALVIFVGLYNLAVSVGPGVAGWTYAGEAGSARLRAKTTTFATGANAIIGTFWNVVLPYELTAIGPKTGYMFFGIGLACTVIIYFSIPDLTARTYAQMDELFEKRVPARQFKNFECTGDYGEEQPSD</sequence>
<dbReference type="EMBL" id="RSCE01000002">
    <property type="protein sequence ID" value="RSH86060.1"/>
    <property type="molecule type" value="Genomic_DNA"/>
</dbReference>
<feature type="transmembrane region" description="Helical" evidence="6">
    <location>
        <begin position="228"/>
        <end position="246"/>
    </location>
</feature>
<dbReference type="InterPro" id="IPR020846">
    <property type="entry name" value="MFS_dom"/>
</dbReference>
<name>A0A427Y4P5_9TREE</name>
<dbReference type="GeneID" id="39588812"/>
<keyword evidence="9" id="KW-1185">Reference proteome</keyword>
<feature type="transmembrane region" description="Helical" evidence="6">
    <location>
        <begin position="151"/>
        <end position="179"/>
    </location>
</feature>
<dbReference type="SUPFAM" id="SSF103473">
    <property type="entry name" value="MFS general substrate transporter"/>
    <property type="match status" value="1"/>
</dbReference>
<dbReference type="PROSITE" id="PS00217">
    <property type="entry name" value="SUGAR_TRANSPORT_2"/>
    <property type="match status" value="1"/>
</dbReference>
<dbReference type="InterPro" id="IPR005829">
    <property type="entry name" value="Sugar_transporter_CS"/>
</dbReference>
<organism evidence="8 9">
    <name type="scientific">Apiotrichum porosum</name>
    <dbReference type="NCBI Taxonomy" id="105984"/>
    <lineage>
        <taxon>Eukaryota</taxon>
        <taxon>Fungi</taxon>
        <taxon>Dikarya</taxon>
        <taxon>Basidiomycota</taxon>
        <taxon>Agaricomycotina</taxon>
        <taxon>Tremellomycetes</taxon>
        <taxon>Trichosporonales</taxon>
        <taxon>Trichosporonaceae</taxon>
        <taxon>Apiotrichum</taxon>
    </lineage>
</organism>
<dbReference type="OrthoDB" id="2579541at2759"/>
<gene>
    <name evidence="8" type="ORF">EHS24_004269</name>
</gene>
<dbReference type="Pfam" id="PF00083">
    <property type="entry name" value="Sugar_tr"/>
    <property type="match status" value="1"/>
</dbReference>